<organism evidence="2 3">
    <name type="scientific">Steinernema hermaphroditum</name>
    <dbReference type="NCBI Taxonomy" id="289476"/>
    <lineage>
        <taxon>Eukaryota</taxon>
        <taxon>Metazoa</taxon>
        <taxon>Ecdysozoa</taxon>
        <taxon>Nematoda</taxon>
        <taxon>Chromadorea</taxon>
        <taxon>Rhabditida</taxon>
        <taxon>Tylenchina</taxon>
        <taxon>Panagrolaimomorpha</taxon>
        <taxon>Strongyloidoidea</taxon>
        <taxon>Steinernematidae</taxon>
        <taxon>Steinernema</taxon>
    </lineage>
</organism>
<dbReference type="EMBL" id="JAUCMV010000001">
    <property type="protein sequence ID" value="KAK0426506.1"/>
    <property type="molecule type" value="Genomic_DNA"/>
</dbReference>
<dbReference type="Proteomes" id="UP001175271">
    <property type="component" value="Unassembled WGS sequence"/>
</dbReference>
<gene>
    <name evidence="2" type="ORF">QR680_009743</name>
</gene>
<feature type="region of interest" description="Disordered" evidence="1">
    <location>
        <begin position="89"/>
        <end position="125"/>
    </location>
</feature>
<reference evidence="2" key="1">
    <citation type="submission" date="2023-06" db="EMBL/GenBank/DDBJ databases">
        <title>Genomic analysis of the entomopathogenic nematode Steinernema hermaphroditum.</title>
        <authorList>
            <person name="Schwarz E.M."/>
            <person name="Heppert J.K."/>
            <person name="Baniya A."/>
            <person name="Schwartz H.T."/>
            <person name="Tan C.-H."/>
            <person name="Antoshechkin I."/>
            <person name="Sternberg P.W."/>
            <person name="Goodrich-Blair H."/>
            <person name="Dillman A.R."/>
        </authorList>
    </citation>
    <scope>NUCLEOTIDE SEQUENCE</scope>
    <source>
        <strain evidence="2">PS9179</strain>
        <tissue evidence="2">Whole animal</tissue>
    </source>
</reference>
<proteinExistence type="predicted"/>
<name>A0AA39IMW4_9BILA</name>
<dbReference type="AlphaFoldDB" id="A0AA39IMW4"/>
<evidence type="ECO:0000256" key="1">
    <source>
        <dbReference type="SAM" id="MobiDB-lite"/>
    </source>
</evidence>
<sequence>MDMRVREPQARPGNALSSSAYSLSSLSSAPRLLSRLVSLPRTRRIIIQRLSLGDRRELLATPPALAPTLFPDPPTPRWIKIRRLRPEVESARLPSSSRTPDLPECIPSPTLNRRRRTASTRRRLP</sequence>
<feature type="region of interest" description="Disordered" evidence="1">
    <location>
        <begin position="1"/>
        <end position="21"/>
    </location>
</feature>
<evidence type="ECO:0000313" key="2">
    <source>
        <dbReference type="EMBL" id="KAK0426506.1"/>
    </source>
</evidence>
<keyword evidence="3" id="KW-1185">Reference proteome</keyword>
<protein>
    <submittedName>
        <fullName evidence="2">Uncharacterized protein</fullName>
    </submittedName>
</protein>
<feature type="compositionally biased region" description="Basic residues" evidence="1">
    <location>
        <begin position="112"/>
        <end position="125"/>
    </location>
</feature>
<accession>A0AA39IMW4</accession>
<comment type="caution">
    <text evidence="2">The sequence shown here is derived from an EMBL/GenBank/DDBJ whole genome shotgun (WGS) entry which is preliminary data.</text>
</comment>
<evidence type="ECO:0000313" key="3">
    <source>
        <dbReference type="Proteomes" id="UP001175271"/>
    </source>
</evidence>